<dbReference type="SMART" id="SM00595">
    <property type="entry name" value="MADF"/>
    <property type="match status" value="1"/>
</dbReference>
<reference evidence="2 3" key="1">
    <citation type="submission" date="2023-08" db="EMBL/GenBank/DDBJ databases">
        <title>A Necator americanus chromosomal reference genome.</title>
        <authorList>
            <person name="Ilik V."/>
            <person name="Petrzelkova K.J."/>
            <person name="Pardy F."/>
            <person name="Fuh T."/>
            <person name="Niatou-Singa F.S."/>
            <person name="Gouil Q."/>
            <person name="Baker L."/>
            <person name="Ritchie M.E."/>
            <person name="Jex A.R."/>
            <person name="Gazzola D."/>
            <person name="Li H."/>
            <person name="Toshio Fujiwara R."/>
            <person name="Zhan B."/>
            <person name="Aroian R.V."/>
            <person name="Pafco B."/>
            <person name="Schwarz E.M."/>
        </authorList>
    </citation>
    <scope>NUCLEOTIDE SEQUENCE [LARGE SCALE GENOMIC DNA]</scope>
    <source>
        <strain evidence="2 3">Aroian</strain>
        <tissue evidence="2">Whole animal</tissue>
    </source>
</reference>
<gene>
    <name evidence="2" type="primary">Necator_chrV.g20575</name>
    <name evidence="2" type="ORF">RB195_015782</name>
</gene>
<dbReference type="Proteomes" id="UP001303046">
    <property type="component" value="Unassembled WGS sequence"/>
</dbReference>
<protein>
    <recommendedName>
        <fullName evidence="1">MADF domain-containing protein</fullName>
    </recommendedName>
</protein>
<evidence type="ECO:0000313" key="3">
    <source>
        <dbReference type="Proteomes" id="UP001303046"/>
    </source>
</evidence>
<dbReference type="PROSITE" id="PS51029">
    <property type="entry name" value="MADF"/>
    <property type="match status" value="1"/>
</dbReference>
<dbReference type="Pfam" id="PF10545">
    <property type="entry name" value="MADF_DNA_bdg"/>
    <property type="match status" value="1"/>
</dbReference>
<dbReference type="PANTHER" id="PTHR12243">
    <property type="entry name" value="MADF DOMAIN TRANSCRIPTION FACTOR"/>
    <property type="match status" value="1"/>
</dbReference>
<dbReference type="InterPro" id="IPR039353">
    <property type="entry name" value="TF_Adf1"/>
</dbReference>
<dbReference type="EMBL" id="JAVFWL010000005">
    <property type="protein sequence ID" value="KAK6758169.1"/>
    <property type="molecule type" value="Genomic_DNA"/>
</dbReference>
<evidence type="ECO:0000259" key="1">
    <source>
        <dbReference type="PROSITE" id="PS51029"/>
    </source>
</evidence>
<dbReference type="PANTHER" id="PTHR12243:SF67">
    <property type="entry name" value="COREPRESSOR OF PANGOLIN, ISOFORM A-RELATED"/>
    <property type="match status" value="1"/>
</dbReference>
<proteinExistence type="predicted"/>
<name>A0ABR1E657_NECAM</name>
<feature type="domain" description="MADF" evidence="1">
    <location>
        <begin position="89"/>
        <end position="177"/>
    </location>
</feature>
<keyword evidence="3" id="KW-1185">Reference proteome</keyword>
<dbReference type="InterPro" id="IPR006578">
    <property type="entry name" value="MADF-dom"/>
</dbReference>
<organism evidence="2 3">
    <name type="scientific">Necator americanus</name>
    <name type="common">Human hookworm</name>
    <dbReference type="NCBI Taxonomy" id="51031"/>
    <lineage>
        <taxon>Eukaryota</taxon>
        <taxon>Metazoa</taxon>
        <taxon>Ecdysozoa</taxon>
        <taxon>Nematoda</taxon>
        <taxon>Chromadorea</taxon>
        <taxon>Rhabditida</taxon>
        <taxon>Rhabditina</taxon>
        <taxon>Rhabditomorpha</taxon>
        <taxon>Strongyloidea</taxon>
        <taxon>Ancylostomatidae</taxon>
        <taxon>Bunostominae</taxon>
        <taxon>Necator</taxon>
    </lineage>
</organism>
<sequence>MFEDCFCSRCNWLFGMCIKVSIVDRHASGPEEVHLEQKNCCGELGTRVYQNTKDSPFCVRTTVRKNVRIGHLMNVVGPGPYINDSGKMILIRLVREQEAIWNPNCPAYSKPDLKCAAWNQVQEQMRRNGFEYTLNFLRKQWNSLLVYWKKNLRYNKKPPEREWPFGRSMNFLATRYGSTYPHCPPNYDVSTRDSMDDIDVYGDIDYLYENSQANRSIDSRDDVSNRLSTELEMESSNEEADARLRLVQGDVTPPPIQGAELRTTKETQHMWKRRHLQRNREDIATRNDEEKDEEEVIAETVVPSEEQRRNNVDKYDQYGAFLASTLRDMPEQEAKKKMKNIMLILLDDSAK</sequence>
<evidence type="ECO:0000313" key="2">
    <source>
        <dbReference type="EMBL" id="KAK6758169.1"/>
    </source>
</evidence>
<comment type="caution">
    <text evidence="2">The sequence shown here is derived from an EMBL/GenBank/DDBJ whole genome shotgun (WGS) entry which is preliminary data.</text>
</comment>
<accession>A0ABR1E657</accession>